<comment type="caution">
    <text evidence="2">The sequence shown here is derived from an EMBL/GenBank/DDBJ whole genome shotgun (WGS) entry which is preliminary data.</text>
</comment>
<dbReference type="AlphaFoldDB" id="A0ABD5SKU2"/>
<dbReference type="InterPro" id="IPR001962">
    <property type="entry name" value="Asn_synthase"/>
</dbReference>
<accession>A0ABD5SKU2</accession>
<organism evidence="2 3">
    <name type="scientific">Natrinema soli</name>
    <dbReference type="NCBI Taxonomy" id="1930624"/>
    <lineage>
        <taxon>Archaea</taxon>
        <taxon>Methanobacteriati</taxon>
        <taxon>Methanobacteriota</taxon>
        <taxon>Stenosarchaea group</taxon>
        <taxon>Halobacteria</taxon>
        <taxon>Halobacteriales</taxon>
        <taxon>Natrialbaceae</taxon>
        <taxon>Natrinema</taxon>
    </lineage>
</organism>
<dbReference type="RefSeq" id="WP_273737311.1">
    <property type="nucleotide sequence ID" value="NZ_JAQIVI010000060.1"/>
</dbReference>
<evidence type="ECO:0000259" key="1">
    <source>
        <dbReference type="Pfam" id="PF00733"/>
    </source>
</evidence>
<evidence type="ECO:0000313" key="2">
    <source>
        <dbReference type="EMBL" id="MFC6764232.1"/>
    </source>
</evidence>
<sequence length="559" mass="62747">MATVLLANPNAEVVSSGERRWILCGTHRRELRSEIEDGADFRDIKTRHDSLPGEGTFIVLSARADEPTIRAHRGITSAYEVFYCLDSGGEPVLTDLFRNALARLEPADRRVPFRAKADHLLYRTTPIDSYVERIHRLGHGETLTWTPGETTPQTELTETLEPESGLTPENAHDRLDEVLSAVCDPIADEASLMLSGGVDSTVLEPYLTDPTESVTGSFDTPELEFEREYADRAADLVETDREIVEMSESSYLERLEAAVDALGMPPHQLQTPTFDGIYREYDGSDTLVSGQVADAVFGLSDQLEVARTVWRTRHLRYAPPVVEKLQRHRSELEKLTRHPSDPDGQALRFALYTDRPSAVDAIGRREFERRQRERYEYAMDRVPDATGDDYARHVHVGQWVDFFCEDAVTVWRQAGLARGREMYTPFAGKAVAELALGLESPERYVHDGEPKHVPKNLLGEWYPDYDRSKPKGNGNFPADRFLSSGPLGSVFDRYDVPEFAPDIQGEIVDHSPGLAWNLAGYAVWRDRVLRSDDLEPAPHSRIVSVSDRATAPRSDIGSV</sequence>
<dbReference type="InterPro" id="IPR014729">
    <property type="entry name" value="Rossmann-like_a/b/a_fold"/>
</dbReference>
<feature type="domain" description="Asparagine synthetase" evidence="1">
    <location>
        <begin position="190"/>
        <end position="473"/>
    </location>
</feature>
<keyword evidence="3" id="KW-1185">Reference proteome</keyword>
<protein>
    <submittedName>
        <fullName evidence="2">Asparagine synthase-related protein</fullName>
    </submittedName>
</protein>
<reference evidence="2 3" key="1">
    <citation type="journal article" date="2019" name="Int. J. Syst. Evol. Microbiol.">
        <title>The Global Catalogue of Microorganisms (GCM) 10K type strain sequencing project: providing services to taxonomists for standard genome sequencing and annotation.</title>
        <authorList>
            <consortium name="The Broad Institute Genomics Platform"/>
            <consortium name="The Broad Institute Genome Sequencing Center for Infectious Disease"/>
            <person name="Wu L."/>
            <person name="Ma J."/>
        </authorList>
    </citation>
    <scope>NUCLEOTIDE SEQUENCE [LARGE SCALE GENOMIC DNA]</scope>
    <source>
        <strain evidence="2 3">LMG 29247</strain>
    </source>
</reference>
<dbReference type="SUPFAM" id="SSF52402">
    <property type="entry name" value="Adenine nucleotide alpha hydrolases-like"/>
    <property type="match status" value="1"/>
</dbReference>
<proteinExistence type="predicted"/>
<name>A0ABD5SKU2_9EURY</name>
<gene>
    <name evidence="2" type="ORF">ACFQE6_03975</name>
</gene>
<dbReference type="EMBL" id="JBHSWV010000060">
    <property type="protein sequence ID" value="MFC6764232.1"/>
    <property type="molecule type" value="Genomic_DNA"/>
</dbReference>
<dbReference type="Pfam" id="PF00733">
    <property type="entry name" value="Asn_synthase"/>
    <property type="match status" value="1"/>
</dbReference>
<dbReference type="Gene3D" id="3.40.50.620">
    <property type="entry name" value="HUPs"/>
    <property type="match status" value="1"/>
</dbReference>
<dbReference type="Proteomes" id="UP001596383">
    <property type="component" value="Unassembled WGS sequence"/>
</dbReference>
<evidence type="ECO:0000313" key="3">
    <source>
        <dbReference type="Proteomes" id="UP001596383"/>
    </source>
</evidence>